<evidence type="ECO:0000313" key="2">
    <source>
        <dbReference type="Proteomes" id="UP000824120"/>
    </source>
</evidence>
<reference evidence="1 2" key="1">
    <citation type="submission" date="2020-09" db="EMBL/GenBank/DDBJ databases">
        <title>De no assembly of potato wild relative species, Solanum commersonii.</title>
        <authorList>
            <person name="Cho K."/>
        </authorList>
    </citation>
    <scope>NUCLEOTIDE SEQUENCE [LARGE SCALE GENOMIC DNA]</scope>
    <source>
        <strain evidence="1">LZ3.2</strain>
        <tissue evidence="1">Leaf</tissue>
    </source>
</reference>
<dbReference type="AlphaFoldDB" id="A0A9J5W1V7"/>
<keyword evidence="2" id="KW-1185">Reference proteome</keyword>
<evidence type="ECO:0000313" key="1">
    <source>
        <dbReference type="EMBL" id="KAG5569351.1"/>
    </source>
</evidence>
<proteinExistence type="predicted"/>
<sequence>MTHPIAKKFQKKNYPVFPAGRGIVVWGGGGIRKKKNQENDEKKFGLFEGEESPYERNDFSVVASRQESELILKNRHIDPHLHHSLSNFYGIT</sequence>
<name>A0A9J5W1V7_SOLCO</name>
<gene>
    <name evidence="1" type="ORF">H5410_059117</name>
</gene>
<organism evidence="1 2">
    <name type="scientific">Solanum commersonii</name>
    <name type="common">Commerson's wild potato</name>
    <name type="synonym">Commerson's nightshade</name>
    <dbReference type="NCBI Taxonomy" id="4109"/>
    <lineage>
        <taxon>Eukaryota</taxon>
        <taxon>Viridiplantae</taxon>
        <taxon>Streptophyta</taxon>
        <taxon>Embryophyta</taxon>
        <taxon>Tracheophyta</taxon>
        <taxon>Spermatophyta</taxon>
        <taxon>Magnoliopsida</taxon>
        <taxon>eudicotyledons</taxon>
        <taxon>Gunneridae</taxon>
        <taxon>Pentapetalae</taxon>
        <taxon>asterids</taxon>
        <taxon>lamiids</taxon>
        <taxon>Solanales</taxon>
        <taxon>Solanaceae</taxon>
        <taxon>Solanoideae</taxon>
        <taxon>Solaneae</taxon>
        <taxon>Solanum</taxon>
    </lineage>
</organism>
<accession>A0A9J5W1V7</accession>
<dbReference type="EMBL" id="JACXVP010000012">
    <property type="protein sequence ID" value="KAG5569351.1"/>
    <property type="molecule type" value="Genomic_DNA"/>
</dbReference>
<comment type="caution">
    <text evidence="1">The sequence shown here is derived from an EMBL/GenBank/DDBJ whole genome shotgun (WGS) entry which is preliminary data.</text>
</comment>
<protein>
    <submittedName>
        <fullName evidence="1">Uncharacterized protein</fullName>
    </submittedName>
</protein>
<dbReference type="Proteomes" id="UP000824120">
    <property type="component" value="Chromosome 12"/>
</dbReference>